<evidence type="ECO:0000256" key="6">
    <source>
        <dbReference type="ARBA" id="ARBA00022679"/>
    </source>
</evidence>
<reference evidence="30" key="2">
    <citation type="submission" date="2025-09" db="UniProtKB">
        <authorList>
            <consortium name="Ensembl"/>
        </authorList>
    </citation>
    <scope>IDENTIFICATION</scope>
</reference>
<keyword evidence="8" id="KW-0053">Apoptosis</keyword>
<evidence type="ECO:0000256" key="24">
    <source>
        <dbReference type="PIRSR" id="PIRSR000666-3"/>
    </source>
</evidence>
<evidence type="ECO:0000256" key="25">
    <source>
        <dbReference type="PROSITE-ProRule" id="PRU10141"/>
    </source>
</evidence>
<evidence type="ECO:0000256" key="10">
    <source>
        <dbReference type="ARBA" id="ARBA00022737"/>
    </source>
</evidence>
<dbReference type="InterPro" id="IPR001426">
    <property type="entry name" value="Tyr_kinase_rcpt_V_CS"/>
</dbReference>
<protein>
    <recommendedName>
        <fullName evidence="21">Ephrin type-A receptor 7</fullName>
        <ecNumber evidence="2">2.7.10.1</ecNumber>
    </recommendedName>
</protein>
<feature type="domain" description="SAM" evidence="27">
    <location>
        <begin position="878"/>
        <end position="942"/>
    </location>
</feature>
<dbReference type="InterPro" id="IPR001245">
    <property type="entry name" value="Ser-Thr/Tyr_kinase_cat_dom"/>
</dbReference>
<comment type="catalytic activity">
    <reaction evidence="20">
        <text>L-tyrosyl-[protein] + ATP = O-phospho-L-tyrosyl-[protein] + ADP + H(+)</text>
        <dbReference type="Rhea" id="RHEA:10596"/>
        <dbReference type="Rhea" id="RHEA-COMP:10136"/>
        <dbReference type="Rhea" id="RHEA-COMP:20101"/>
        <dbReference type="ChEBI" id="CHEBI:15378"/>
        <dbReference type="ChEBI" id="CHEBI:30616"/>
        <dbReference type="ChEBI" id="CHEBI:46858"/>
        <dbReference type="ChEBI" id="CHEBI:61978"/>
        <dbReference type="ChEBI" id="CHEBI:456216"/>
        <dbReference type="EC" id="2.7.10.1"/>
    </reaction>
</comment>
<accession>A0A3Q4HM52</accession>
<dbReference type="InterPro" id="IPR036116">
    <property type="entry name" value="FN3_sf"/>
</dbReference>
<evidence type="ECO:0000256" key="1">
    <source>
        <dbReference type="ARBA" id="ARBA00004251"/>
    </source>
</evidence>
<feature type="domain" description="Protein kinase" evidence="26">
    <location>
        <begin position="595"/>
        <end position="856"/>
    </location>
</feature>
<comment type="subcellular location">
    <subcellularLocation>
        <location evidence="1">Cell membrane</location>
        <topology evidence="1">Single-pass type I membrane protein</topology>
    </subcellularLocation>
</comment>
<dbReference type="PROSITE" id="PS51550">
    <property type="entry name" value="EPH_LBD"/>
    <property type="match status" value="1"/>
</dbReference>
<keyword evidence="18" id="KW-0675">Receptor</keyword>
<dbReference type="SMART" id="SM00060">
    <property type="entry name" value="FN3"/>
    <property type="match status" value="1"/>
</dbReference>
<dbReference type="EC" id="2.7.10.1" evidence="2"/>
<evidence type="ECO:0000256" key="3">
    <source>
        <dbReference type="ARBA" id="ARBA00022473"/>
    </source>
</evidence>
<dbReference type="Pfam" id="PF01404">
    <property type="entry name" value="Ephrin_lbd"/>
    <property type="match status" value="1"/>
</dbReference>
<dbReference type="Pfam" id="PF14575">
    <property type="entry name" value="EphA2_TM"/>
    <property type="match status" value="1"/>
</dbReference>
<evidence type="ECO:0000313" key="31">
    <source>
        <dbReference type="Proteomes" id="UP000261580"/>
    </source>
</evidence>
<dbReference type="GO" id="GO:0007411">
    <property type="term" value="P:axon guidance"/>
    <property type="evidence" value="ECO:0007669"/>
    <property type="project" value="TreeGrafter"/>
</dbReference>
<dbReference type="InterPro" id="IPR003961">
    <property type="entry name" value="FN3_dom"/>
</dbReference>
<evidence type="ECO:0000256" key="20">
    <source>
        <dbReference type="ARBA" id="ARBA00051243"/>
    </source>
</evidence>
<feature type="disulfide bond" evidence="24">
    <location>
        <begin position="41"/>
        <end position="159"/>
    </location>
</feature>
<dbReference type="InterPro" id="IPR027936">
    <property type="entry name" value="Eph_TM"/>
</dbReference>
<proteinExistence type="predicted"/>
<dbReference type="PROSITE" id="PS50853">
    <property type="entry name" value="FN3"/>
    <property type="match status" value="1"/>
</dbReference>
<dbReference type="SUPFAM" id="SSF56112">
    <property type="entry name" value="Protein kinase-like (PK-like)"/>
    <property type="match status" value="1"/>
</dbReference>
<keyword evidence="16" id="KW-0472">Membrane</keyword>
<dbReference type="PROSITE" id="PS00107">
    <property type="entry name" value="PROTEIN_KINASE_ATP"/>
    <property type="match status" value="1"/>
</dbReference>
<keyword evidence="24" id="KW-1015">Disulfide bond</keyword>
<dbReference type="AlphaFoldDB" id="A0A3Q4HM52"/>
<keyword evidence="6" id="KW-0808">Transferase</keyword>
<feature type="disulfide bond" evidence="24">
    <location>
        <begin position="76"/>
        <end position="86"/>
    </location>
</feature>
<dbReference type="SMART" id="SM01411">
    <property type="entry name" value="Ephrin_rec_like"/>
    <property type="match status" value="1"/>
</dbReference>
<feature type="active site" description="Proton acceptor" evidence="22">
    <location>
        <position position="720"/>
    </location>
</feature>
<feature type="binding site" evidence="23 25">
    <location>
        <position position="627"/>
    </location>
    <ligand>
        <name>ATP</name>
        <dbReference type="ChEBI" id="CHEBI:30616"/>
    </ligand>
</feature>
<dbReference type="Gene3D" id="1.10.510.10">
    <property type="entry name" value="Transferase(Phosphotransferase) domain 1"/>
    <property type="match status" value="1"/>
</dbReference>
<evidence type="ECO:0000256" key="18">
    <source>
        <dbReference type="ARBA" id="ARBA00023170"/>
    </source>
</evidence>
<dbReference type="PRINTS" id="PR00109">
    <property type="entry name" value="TYRKINASE"/>
</dbReference>
<feature type="domain" description="Fibronectin type-III" evidence="28">
    <location>
        <begin position="296"/>
        <end position="402"/>
    </location>
</feature>
<evidence type="ECO:0000256" key="19">
    <source>
        <dbReference type="ARBA" id="ARBA00023180"/>
    </source>
</evidence>
<name>A0A3Q4HM52_NEOBR</name>
<dbReference type="GO" id="GO:0005886">
    <property type="term" value="C:plasma membrane"/>
    <property type="evidence" value="ECO:0007669"/>
    <property type="project" value="UniProtKB-SubCell"/>
</dbReference>
<keyword evidence="13 23" id="KW-0067">ATP-binding</keyword>
<evidence type="ECO:0000256" key="2">
    <source>
        <dbReference type="ARBA" id="ARBA00011902"/>
    </source>
</evidence>
<evidence type="ECO:0000256" key="23">
    <source>
        <dbReference type="PIRSR" id="PIRSR000666-2"/>
    </source>
</evidence>
<dbReference type="FunFam" id="2.60.120.260:FF:000001">
    <property type="entry name" value="Ephrin type-A receptor 7"/>
    <property type="match status" value="1"/>
</dbReference>
<dbReference type="PROSITE" id="PS00109">
    <property type="entry name" value="PROTEIN_KINASE_TYR"/>
    <property type="match status" value="1"/>
</dbReference>
<dbReference type="Bgee" id="ENSNBRG00000016269">
    <property type="expression patterns" value="Expressed in brain"/>
</dbReference>
<evidence type="ECO:0000256" key="9">
    <source>
        <dbReference type="ARBA" id="ARBA00022729"/>
    </source>
</evidence>
<dbReference type="GO" id="GO:0005005">
    <property type="term" value="F:transmembrane-ephrin receptor activity"/>
    <property type="evidence" value="ECO:0007669"/>
    <property type="project" value="TreeGrafter"/>
</dbReference>
<dbReference type="InterPro" id="IPR001660">
    <property type="entry name" value="SAM"/>
</dbReference>
<dbReference type="Gene3D" id="2.60.120.260">
    <property type="entry name" value="Galactose-binding domain-like"/>
    <property type="match status" value="1"/>
</dbReference>
<dbReference type="Pfam" id="PF25599">
    <property type="entry name" value="Ephrin_CRD"/>
    <property type="match status" value="1"/>
</dbReference>
<dbReference type="InterPro" id="IPR020635">
    <property type="entry name" value="Tyr_kinase_cat_dom"/>
</dbReference>
<evidence type="ECO:0000256" key="16">
    <source>
        <dbReference type="ARBA" id="ARBA00023136"/>
    </source>
</evidence>
<dbReference type="GeneTree" id="ENSGT00940000156266"/>
<dbReference type="Gene3D" id="3.30.200.20">
    <property type="entry name" value="Phosphorylase Kinase, domain 1"/>
    <property type="match status" value="1"/>
</dbReference>
<reference evidence="30" key="1">
    <citation type="submission" date="2025-08" db="UniProtKB">
        <authorList>
            <consortium name="Ensembl"/>
        </authorList>
    </citation>
    <scope>IDENTIFICATION</scope>
</reference>
<evidence type="ECO:0000256" key="21">
    <source>
        <dbReference type="ARBA" id="ARBA00072209"/>
    </source>
</evidence>
<evidence type="ECO:0000313" key="30">
    <source>
        <dbReference type="Ensembl" id="ENSNBRP00000021918.1"/>
    </source>
</evidence>
<dbReference type="PROSITE" id="PS50105">
    <property type="entry name" value="SAM_DOMAIN"/>
    <property type="match status" value="1"/>
</dbReference>
<dbReference type="PANTHER" id="PTHR46877:SF7">
    <property type="entry name" value="EPHRIN TYPE-A RECEPTOR 8"/>
    <property type="match status" value="1"/>
</dbReference>
<keyword evidence="10" id="KW-0677">Repeat</keyword>
<dbReference type="FunFam" id="3.30.200.20:FF:000001">
    <property type="entry name" value="Ephrin type-A receptor 5"/>
    <property type="match status" value="1"/>
</dbReference>
<evidence type="ECO:0000259" key="29">
    <source>
        <dbReference type="PROSITE" id="PS51550"/>
    </source>
</evidence>
<dbReference type="InterPro" id="IPR001090">
    <property type="entry name" value="Ephrin_rcpt_lig-bd_dom"/>
</dbReference>
<dbReference type="Pfam" id="PF00041">
    <property type="entry name" value="fn3"/>
    <property type="match status" value="1"/>
</dbReference>
<keyword evidence="9" id="KW-0732">Signal</keyword>
<dbReference type="Gene3D" id="2.10.50.10">
    <property type="entry name" value="Tumor Necrosis Factor Receptor, subunit A, domain 2"/>
    <property type="match status" value="1"/>
</dbReference>
<keyword evidence="17" id="KW-0829">Tyrosine-protein kinase</keyword>
<evidence type="ECO:0000256" key="14">
    <source>
        <dbReference type="ARBA" id="ARBA00022902"/>
    </source>
</evidence>
<dbReference type="PIRSF" id="PIRSF000666">
    <property type="entry name" value="TyrPK_ephrin_receptor"/>
    <property type="match status" value="1"/>
</dbReference>
<dbReference type="Gene3D" id="2.60.40.1770">
    <property type="entry name" value="ephrin a2 ectodomain"/>
    <property type="match status" value="1"/>
</dbReference>
<dbReference type="GO" id="GO:0030425">
    <property type="term" value="C:dendrite"/>
    <property type="evidence" value="ECO:0007669"/>
    <property type="project" value="TreeGrafter"/>
</dbReference>
<evidence type="ECO:0000256" key="11">
    <source>
        <dbReference type="ARBA" id="ARBA00022741"/>
    </source>
</evidence>
<dbReference type="PROSITE" id="PS50011">
    <property type="entry name" value="PROTEIN_KINASE_DOM"/>
    <property type="match status" value="1"/>
</dbReference>
<keyword evidence="4" id="KW-1003">Cell membrane</keyword>
<dbReference type="SMART" id="SM00615">
    <property type="entry name" value="EPH_lbd"/>
    <property type="match status" value="1"/>
</dbReference>
<dbReference type="FunFam" id="1.10.150.50:FF:000001">
    <property type="entry name" value="Ephrin type-A receptor 5"/>
    <property type="match status" value="1"/>
</dbReference>
<dbReference type="FunFam" id="2.60.40.1770:FF:000001">
    <property type="entry name" value="Ephrin type-A receptor 5"/>
    <property type="match status" value="1"/>
</dbReference>
<evidence type="ECO:0000256" key="4">
    <source>
        <dbReference type="ARBA" id="ARBA00022475"/>
    </source>
</evidence>
<dbReference type="FunFam" id="2.10.50.10:FF:000001">
    <property type="entry name" value="Ephrin type-A receptor 5"/>
    <property type="match status" value="1"/>
</dbReference>
<evidence type="ECO:0000256" key="15">
    <source>
        <dbReference type="ARBA" id="ARBA00022989"/>
    </source>
</evidence>
<evidence type="ECO:0000259" key="27">
    <source>
        <dbReference type="PROSITE" id="PS50105"/>
    </source>
</evidence>
<keyword evidence="14" id="KW-0524">Neurogenesis</keyword>
<dbReference type="SUPFAM" id="SSF49785">
    <property type="entry name" value="Galactose-binding domain-like"/>
    <property type="match status" value="1"/>
</dbReference>
<dbReference type="SUPFAM" id="SSF49265">
    <property type="entry name" value="Fibronectin type III"/>
    <property type="match status" value="1"/>
</dbReference>
<dbReference type="FunFam" id="1.10.510.10:FF:000130">
    <property type="entry name" value="Ephrin type-A receptor 7"/>
    <property type="match status" value="1"/>
</dbReference>
<dbReference type="STRING" id="32507.ENSNBRP00000021918"/>
<keyword evidence="19" id="KW-0325">Glycoprotein</keyword>
<dbReference type="Pfam" id="PF00536">
    <property type="entry name" value="SAM_1"/>
    <property type="match status" value="1"/>
</dbReference>
<dbReference type="Proteomes" id="UP000261580">
    <property type="component" value="Unassembled WGS sequence"/>
</dbReference>
<dbReference type="CDD" id="cd05066">
    <property type="entry name" value="PTKc_EphR_A"/>
    <property type="match status" value="1"/>
</dbReference>
<dbReference type="InterPro" id="IPR000719">
    <property type="entry name" value="Prot_kinase_dom"/>
</dbReference>
<evidence type="ECO:0000256" key="8">
    <source>
        <dbReference type="ARBA" id="ARBA00022703"/>
    </source>
</evidence>
<dbReference type="InterPro" id="IPR008266">
    <property type="entry name" value="Tyr_kinase_AS"/>
</dbReference>
<dbReference type="Gene3D" id="2.60.40.10">
    <property type="entry name" value="Immunoglobulins"/>
    <property type="match status" value="2"/>
</dbReference>
<evidence type="ECO:0000256" key="22">
    <source>
        <dbReference type="PIRSR" id="PIRSR000666-1"/>
    </source>
</evidence>
<dbReference type="PANTHER" id="PTHR46877">
    <property type="entry name" value="EPH RECEPTOR A5"/>
    <property type="match status" value="1"/>
</dbReference>
<dbReference type="InterPro" id="IPR008979">
    <property type="entry name" value="Galactose-bd-like_sf"/>
</dbReference>
<keyword evidence="12" id="KW-0418">Kinase</keyword>
<keyword evidence="11 23" id="KW-0547">Nucleotide-binding</keyword>
<dbReference type="Pfam" id="PF07714">
    <property type="entry name" value="PK_Tyr_Ser-Thr"/>
    <property type="match status" value="1"/>
</dbReference>
<dbReference type="InterPro" id="IPR017441">
    <property type="entry name" value="Protein_kinase_ATP_BS"/>
</dbReference>
<keyword evidence="31" id="KW-1185">Reference proteome</keyword>
<organism evidence="30 31">
    <name type="scientific">Neolamprologus brichardi</name>
    <name type="common">Fairy cichlid</name>
    <name type="synonym">Lamprologus brichardi</name>
    <dbReference type="NCBI Taxonomy" id="32507"/>
    <lineage>
        <taxon>Eukaryota</taxon>
        <taxon>Metazoa</taxon>
        <taxon>Chordata</taxon>
        <taxon>Craniata</taxon>
        <taxon>Vertebrata</taxon>
        <taxon>Euteleostomi</taxon>
        <taxon>Actinopterygii</taxon>
        <taxon>Neopterygii</taxon>
        <taxon>Teleostei</taxon>
        <taxon>Neoteleostei</taxon>
        <taxon>Acanthomorphata</taxon>
        <taxon>Ovalentaria</taxon>
        <taxon>Cichlomorphae</taxon>
        <taxon>Cichliformes</taxon>
        <taxon>Cichlidae</taxon>
        <taxon>African cichlids</taxon>
        <taxon>Pseudocrenilabrinae</taxon>
        <taxon>Lamprologini</taxon>
        <taxon>Neolamprologus</taxon>
    </lineage>
</organism>
<dbReference type="CDD" id="cd00063">
    <property type="entry name" value="FN3"/>
    <property type="match status" value="2"/>
</dbReference>
<feature type="domain" description="Eph LBD" evidence="29">
    <location>
        <begin position="1"/>
        <end position="177"/>
    </location>
</feature>
<dbReference type="SUPFAM" id="SSF47769">
    <property type="entry name" value="SAM/Pointed domain"/>
    <property type="match status" value="1"/>
</dbReference>
<keyword evidence="3" id="KW-0217">Developmental protein</keyword>
<dbReference type="InterPro" id="IPR050449">
    <property type="entry name" value="Ephrin_rcpt_TKs"/>
</dbReference>
<dbReference type="GO" id="GO:0006915">
    <property type="term" value="P:apoptotic process"/>
    <property type="evidence" value="ECO:0007669"/>
    <property type="project" value="UniProtKB-KW"/>
</dbReference>
<keyword evidence="7" id="KW-0812">Transmembrane</keyword>
<dbReference type="InterPro" id="IPR013783">
    <property type="entry name" value="Ig-like_fold"/>
</dbReference>
<dbReference type="CDD" id="cd09550">
    <property type="entry name" value="SAM_EPH-A8"/>
    <property type="match status" value="1"/>
</dbReference>
<keyword evidence="15" id="KW-1133">Transmembrane helix</keyword>
<evidence type="ECO:0000259" key="28">
    <source>
        <dbReference type="PROSITE" id="PS50853"/>
    </source>
</evidence>
<dbReference type="Ensembl" id="ENSNBRT00000022503.1">
    <property type="protein sequence ID" value="ENSNBRP00000021918.1"/>
    <property type="gene ID" value="ENSNBRG00000016269.1"/>
</dbReference>
<feature type="binding site" evidence="23">
    <location>
        <begin position="601"/>
        <end position="609"/>
    </location>
    <ligand>
        <name>ATP</name>
        <dbReference type="ChEBI" id="CHEBI:30616"/>
    </ligand>
</feature>
<evidence type="ECO:0000259" key="26">
    <source>
        <dbReference type="PROSITE" id="PS50011"/>
    </source>
</evidence>
<keyword evidence="5" id="KW-0597">Phosphoprotein</keyword>
<dbReference type="PROSITE" id="PS00791">
    <property type="entry name" value="RECEPTOR_TYR_KIN_V_2"/>
    <property type="match status" value="1"/>
</dbReference>
<dbReference type="InterPro" id="IPR013761">
    <property type="entry name" value="SAM/pointed_sf"/>
</dbReference>
<evidence type="ECO:0000256" key="12">
    <source>
        <dbReference type="ARBA" id="ARBA00022777"/>
    </source>
</evidence>
<dbReference type="Pfam" id="PF07699">
    <property type="entry name" value="Ephrin_rec_like"/>
    <property type="match status" value="1"/>
</dbReference>
<evidence type="ECO:0000256" key="13">
    <source>
        <dbReference type="ARBA" id="ARBA00022840"/>
    </source>
</evidence>
<dbReference type="SMART" id="SM00454">
    <property type="entry name" value="SAM"/>
    <property type="match status" value="1"/>
</dbReference>
<dbReference type="FunFam" id="2.60.40.10:FF:000059">
    <property type="entry name" value="Ephrin type-A receptor 6"/>
    <property type="match status" value="1"/>
</dbReference>
<evidence type="ECO:0000256" key="7">
    <source>
        <dbReference type="ARBA" id="ARBA00022692"/>
    </source>
</evidence>
<dbReference type="InterPro" id="IPR011641">
    <property type="entry name" value="Tyr-kin_ephrin_A/B_rcpt-like"/>
</dbReference>
<evidence type="ECO:0000256" key="17">
    <source>
        <dbReference type="ARBA" id="ARBA00023137"/>
    </source>
</evidence>
<dbReference type="InterPro" id="IPR016257">
    <property type="entry name" value="Tyr_kinase_ephrin_rcpt"/>
</dbReference>
<dbReference type="GO" id="GO:0005524">
    <property type="term" value="F:ATP binding"/>
    <property type="evidence" value="ECO:0007669"/>
    <property type="project" value="UniProtKB-UniRule"/>
</dbReference>
<sequence>MQERLTNLRMFASLSCALFPQWDAINEMDEYFSPIHTYQVCNVMSPSQNNWLVTGWLPREGARRIYIEVKFTLRDCNSMPGVLGTCKETFNLYYYESDRAVGSAIRENQFIKIDTIAADESFTGVDLGVRRLKLNTEVRGVGPLNRRGFYLAFQDIGACIALTSVRVYYKRCVGVNRNLAVFTDVVTGADSSSLVEVRGQCVDHAEERDTPKMYCSAEGEWLVPIGRCVCSAGFEEHRDSCIACEVGFYKPVAGDGLCGKCPQHSHSETRAALSCPCDTNYYRAADDTPAAPCSRPPSAPVSVISSVNGTSVNLEWDRPLDTGGRSDLQYSVLCMKCSGERSGTAAVRFVPRQTGLKESWVTVLNLVAHTNYSFRILAMNAVSHLTNEPTPYAVVNITTNQAAPSEVLAIRQENTSQNSVTLLWHEPDQPNGVILEYDIKYYEKVRQLLHLYHSSLKNSSVVTCLRPMPTCCAYFPKRTYVKLFRHLMRGKTVPVNALSSKVFSTIVLYSSLCMFICMGMCVCFCGRACVCVYVCALYRHCGYSKAFQDSDEEKMHYQNGHVSFPDARFYIDPHTYEDPCQAVHEFAREIEASRIKIEKIIGSGEFGEVCYGRMRLPGKRDIPVALKTLKAGYTEKQKRDFLAEASIMAQFDHPNVIRLEGVVTHSKPVMIITEYMENGSLDSFLRRHDGQFTIIQLVGLLRGIAAGMTYLSDLGYIHRDLAARNVLVNSNLVCKVSDFGLSRVLEDDPDAAYTTSGGKIPIRWTAPEAIAYRKFSSSSDVWSYGVVMWEVMSYGERPYWNLTNRDVIKSVEEGYRLPAPMGCPAALHTLMLDCWQKDRNERPRFCQIVTVLDKLIRNPENLNLNSPTLMERAIPDFSSCNSVDEWLDTIKMSRYKEHFAAGGYHTLGHIISMNQGDIQRLGVTLMGHQKKIMTSVQLMRAQVLNKSVPSVHV</sequence>
<dbReference type="Gene3D" id="1.10.150.50">
    <property type="entry name" value="Transcription Factor, Ets-1"/>
    <property type="match status" value="1"/>
</dbReference>
<evidence type="ECO:0000256" key="5">
    <source>
        <dbReference type="ARBA" id="ARBA00022553"/>
    </source>
</evidence>
<dbReference type="InterPro" id="IPR011009">
    <property type="entry name" value="Kinase-like_dom_sf"/>
</dbReference>
<dbReference type="SMART" id="SM00219">
    <property type="entry name" value="TyrKc"/>
    <property type="match status" value="1"/>
</dbReference>